<gene>
    <name evidence="1" type="ORF">CEY02_20890</name>
</gene>
<dbReference type="OrthoDB" id="2924200at2"/>
<dbReference type="AlphaFoldDB" id="A0A2A5IDY6"/>
<name>A0A2A5IDY6_BACPU</name>
<protein>
    <submittedName>
        <fullName evidence="1">Uncharacterized protein</fullName>
    </submittedName>
</protein>
<organism evidence="1 2">
    <name type="scientific">Bacillus pumilus</name>
    <name type="common">Bacillus mesentericus</name>
    <dbReference type="NCBI Taxonomy" id="1408"/>
    <lineage>
        <taxon>Bacteria</taxon>
        <taxon>Bacillati</taxon>
        <taxon>Bacillota</taxon>
        <taxon>Bacilli</taxon>
        <taxon>Bacillales</taxon>
        <taxon>Bacillaceae</taxon>
        <taxon>Bacillus</taxon>
    </lineage>
</organism>
<accession>A0A2A5IDY6</accession>
<reference evidence="1 2" key="1">
    <citation type="submission" date="2017-06" db="EMBL/GenBank/DDBJ databases">
        <title>Draft Genome Sequence of Bacillus sp Strain 36R Isolated from saline sediment at Atanasia, Sonora, Mexico.</title>
        <authorList>
            <person name="Sanchez Diaz R."/>
            <person name="Quiroz Macias M.E."/>
            <person name="Ibarra Gamez J.C."/>
            <person name="Enciso Ibarra J."/>
            <person name="Gomez Gil B."/>
            <person name="Galaviz Silva L."/>
        </authorList>
    </citation>
    <scope>NUCLEOTIDE SEQUENCE [LARGE SCALE GENOMIC DNA]</scope>
    <source>
        <strain evidence="1 2">36R_ATNSAL</strain>
    </source>
</reference>
<evidence type="ECO:0000313" key="2">
    <source>
        <dbReference type="Proteomes" id="UP000228754"/>
    </source>
</evidence>
<comment type="caution">
    <text evidence="1">The sequence shown here is derived from an EMBL/GenBank/DDBJ whole genome shotgun (WGS) entry which is preliminary data.</text>
</comment>
<sequence length="103" mass="11937">MSLANPEANLKGCSKQRTRTFIVGANTRQARALWQDLKKKYPQYKYPHYVSRDAAKLDGVNPSETVLILLPGYSRNPIINCYEFQWLKENAIEVIHINEEEIK</sequence>
<dbReference type="EMBL" id="NKHG01000234">
    <property type="protein sequence ID" value="PCK15282.1"/>
    <property type="molecule type" value="Genomic_DNA"/>
</dbReference>
<evidence type="ECO:0000313" key="1">
    <source>
        <dbReference type="EMBL" id="PCK15282.1"/>
    </source>
</evidence>
<proteinExistence type="predicted"/>
<dbReference type="Proteomes" id="UP000228754">
    <property type="component" value="Unassembled WGS sequence"/>
</dbReference>